<proteinExistence type="predicted"/>
<dbReference type="Proteomes" id="UP001143463">
    <property type="component" value="Unassembled WGS sequence"/>
</dbReference>
<reference evidence="1" key="2">
    <citation type="submission" date="2023-01" db="EMBL/GenBank/DDBJ databases">
        <authorList>
            <person name="Sun Q."/>
            <person name="Evtushenko L."/>
        </authorList>
    </citation>
    <scope>NUCLEOTIDE SEQUENCE</scope>
    <source>
        <strain evidence="1">VKM Ac-1069</strain>
    </source>
</reference>
<accession>A0A9W6KXN3</accession>
<name>A0A9W6KXN3_9PSEU</name>
<dbReference type="EMBL" id="BSFQ01000001">
    <property type="protein sequence ID" value="GLL09157.1"/>
    <property type="molecule type" value="Genomic_DNA"/>
</dbReference>
<evidence type="ECO:0000313" key="2">
    <source>
        <dbReference type="Proteomes" id="UP001143463"/>
    </source>
</evidence>
<reference evidence="1" key="1">
    <citation type="journal article" date="2014" name="Int. J. Syst. Evol. Microbiol.">
        <title>Complete genome sequence of Corynebacterium casei LMG S-19264T (=DSM 44701T), isolated from a smear-ripened cheese.</title>
        <authorList>
            <consortium name="US DOE Joint Genome Institute (JGI-PGF)"/>
            <person name="Walter F."/>
            <person name="Albersmeier A."/>
            <person name="Kalinowski J."/>
            <person name="Ruckert C."/>
        </authorList>
    </citation>
    <scope>NUCLEOTIDE SEQUENCE</scope>
    <source>
        <strain evidence="1">VKM Ac-1069</strain>
    </source>
</reference>
<dbReference type="RefSeq" id="WP_156067290.1">
    <property type="nucleotide sequence ID" value="NZ_BAAAUZ010000015.1"/>
</dbReference>
<dbReference type="AlphaFoldDB" id="A0A9W6KXN3"/>
<keyword evidence="2" id="KW-1185">Reference proteome</keyword>
<organism evidence="1 2">
    <name type="scientific">Pseudonocardia halophobica</name>
    <dbReference type="NCBI Taxonomy" id="29401"/>
    <lineage>
        <taxon>Bacteria</taxon>
        <taxon>Bacillati</taxon>
        <taxon>Actinomycetota</taxon>
        <taxon>Actinomycetes</taxon>
        <taxon>Pseudonocardiales</taxon>
        <taxon>Pseudonocardiaceae</taxon>
        <taxon>Pseudonocardia</taxon>
    </lineage>
</organism>
<gene>
    <name evidence="1" type="ORF">GCM10017577_02970</name>
</gene>
<sequence>MRPGRQRRIGLRATARAMLTAAVGLLLTGSSAAVLHNHGGPVTVAFLTSEAE</sequence>
<evidence type="ECO:0000313" key="1">
    <source>
        <dbReference type="EMBL" id="GLL09157.1"/>
    </source>
</evidence>
<protein>
    <submittedName>
        <fullName evidence="1">Uncharacterized protein</fullName>
    </submittedName>
</protein>
<comment type="caution">
    <text evidence="1">The sequence shown here is derived from an EMBL/GenBank/DDBJ whole genome shotgun (WGS) entry which is preliminary data.</text>
</comment>